<evidence type="ECO:0000256" key="2">
    <source>
        <dbReference type="ARBA" id="ARBA00022801"/>
    </source>
</evidence>
<dbReference type="Pfam" id="PF00271">
    <property type="entry name" value="Helicase_C"/>
    <property type="match status" value="1"/>
</dbReference>
<dbReference type="OrthoDB" id="5575at2759"/>
<protein>
    <submittedName>
        <fullName evidence="7">Helicase, superfamily 1/2, ATP-binding domain-containing protein</fullName>
    </submittedName>
</protein>
<dbReference type="SUPFAM" id="SSF52540">
    <property type="entry name" value="P-loop containing nucleoside triphosphate hydrolases"/>
    <property type="match status" value="4"/>
</dbReference>
<keyword evidence="4 7" id="KW-0067">ATP-binding</keyword>
<evidence type="ECO:0000256" key="3">
    <source>
        <dbReference type="ARBA" id="ARBA00022806"/>
    </source>
</evidence>
<dbReference type="Gene3D" id="1.10.10.10">
    <property type="entry name" value="Winged helix-like DNA-binding domain superfamily/Winged helix DNA-binding domain"/>
    <property type="match status" value="2"/>
</dbReference>
<dbReference type="GO" id="GO:0005524">
    <property type="term" value="F:ATP binding"/>
    <property type="evidence" value="ECO:0007669"/>
    <property type="project" value="UniProtKB-KW"/>
</dbReference>
<dbReference type="STRING" id="988480.A0A075AWX8"/>
<name>A0A075AWX8_ROZAC</name>
<dbReference type="InterPro" id="IPR035892">
    <property type="entry name" value="C2_domain_sf"/>
</dbReference>
<dbReference type="Pfam" id="PF23445">
    <property type="entry name" value="WHD_SNRNP200"/>
    <property type="match status" value="2"/>
</dbReference>
<evidence type="ECO:0000313" key="8">
    <source>
        <dbReference type="Proteomes" id="UP000030755"/>
    </source>
</evidence>
<keyword evidence="2" id="KW-0378">Hydrolase</keyword>
<feature type="domain" description="Helicase ATP-binding" evidence="5">
    <location>
        <begin position="1082"/>
        <end position="1247"/>
    </location>
</feature>
<reference evidence="7 8" key="1">
    <citation type="journal article" date="2013" name="Curr. Biol.">
        <title>Shared signatures of parasitism and phylogenomics unite Cryptomycota and microsporidia.</title>
        <authorList>
            <person name="James T.Y."/>
            <person name="Pelin A."/>
            <person name="Bonen L."/>
            <person name="Ahrendt S."/>
            <person name="Sain D."/>
            <person name="Corradi N."/>
            <person name="Stajich J.E."/>
        </authorList>
    </citation>
    <scope>NUCLEOTIDE SEQUENCE [LARGE SCALE GENOMIC DNA]</scope>
    <source>
        <strain evidence="7 8">CSF55</strain>
    </source>
</reference>
<dbReference type="InterPro" id="IPR057842">
    <property type="entry name" value="WH_MER3"/>
</dbReference>
<dbReference type="OMA" id="MCSATEF"/>
<organism evidence="7 8">
    <name type="scientific">Rozella allomycis (strain CSF55)</name>
    <dbReference type="NCBI Taxonomy" id="988480"/>
    <lineage>
        <taxon>Eukaryota</taxon>
        <taxon>Fungi</taxon>
        <taxon>Fungi incertae sedis</taxon>
        <taxon>Cryptomycota</taxon>
        <taxon>Cryptomycota incertae sedis</taxon>
        <taxon>Rozella</taxon>
    </lineage>
</organism>
<dbReference type="FunFam" id="1.10.10.10:FF:000024">
    <property type="entry name" value="U5 small nuclear ribonucleoprotein helicase"/>
    <property type="match status" value="1"/>
</dbReference>
<evidence type="ECO:0000259" key="5">
    <source>
        <dbReference type="PROSITE" id="PS51192"/>
    </source>
</evidence>
<dbReference type="InterPro" id="IPR036388">
    <property type="entry name" value="WH-like_DNA-bd_sf"/>
</dbReference>
<dbReference type="EMBL" id="KE560937">
    <property type="protein sequence ID" value="EPZ34624.1"/>
    <property type="molecule type" value="Genomic_DNA"/>
</dbReference>
<dbReference type="FunFam" id="1.10.3380.10:FF:000001">
    <property type="entry name" value="U5 small nuclear ribonucleoprotein helicase"/>
    <property type="match status" value="1"/>
</dbReference>
<dbReference type="InterPro" id="IPR004179">
    <property type="entry name" value="Sec63-dom"/>
</dbReference>
<dbReference type="InterPro" id="IPR011545">
    <property type="entry name" value="DEAD/DEAH_box_helicase_dom"/>
</dbReference>
<keyword evidence="8" id="KW-1185">Reference proteome</keyword>
<proteinExistence type="predicted"/>
<dbReference type="Gene3D" id="2.60.40.150">
    <property type="entry name" value="C2 domain"/>
    <property type="match status" value="1"/>
</dbReference>
<accession>A0A075AWX8</accession>
<dbReference type="SMART" id="SM00973">
    <property type="entry name" value="Sec63"/>
    <property type="match status" value="1"/>
</dbReference>
<dbReference type="PANTHER" id="PTHR47961">
    <property type="entry name" value="DNA POLYMERASE THETA, PUTATIVE (AFU_ORTHOLOGUE AFUA_1G05260)-RELATED"/>
    <property type="match status" value="1"/>
</dbReference>
<dbReference type="Gene3D" id="1.10.3380.10">
    <property type="entry name" value="Sec63 N-terminal domain-like domain"/>
    <property type="match status" value="1"/>
</dbReference>
<dbReference type="SUPFAM" id="SSF158702">
    <property type="entry name" value="Sec63 N-terminal domain-like"/>
    <property type="match status" value="1"/>
</dbReference>
<dbReference type="GO" id="GO:0016787">
    <property type="term" value="F:hydrolase activity"/>
    <property type="evidence" value="ECO:0007669"/>
    <property type="project" value="UniProtKB-KW"/>
</dbReference>
<dbReference type="GO" id="GO:0003676">
    <property type="term" value="F:nucleic acid binding"/>
    <property type="evidence" value="ECO:0007669"/>
    <property type="project" value="InterPro"/>
</dbReference>
<dbReference type="Proteomes" id="UP000030755">
    <property type="component" value="Unassembled WGS sequence"/>
</dbReference>
<dbReference type="InterPro" id="IPR050474">
    <property type="entry name" value="Hel308_SKI2-like"/>
</dbReference>
<dbReference type="SMART" id="SM00382">
    <property type="entry name" value="AAA"/>
    <property type="match status" value="2"/>
</dbReference>
<dbReference type="CDD" id="cd18795">
    <property type="entry name" value="SF2_C_Ski2"/>
    <property type="match status" value="1"/>
</dbReference>
<keyword evidence="3 7" id="KW-0347">Helicase</keyword>
<keyword evidence="1" id="KW-0547">Nucleotide-binding</keyword>
<evidence type="ECO:0000259" key="6">
    <source>
        <dbReference type="PROSITE" id="PS51194"/>
    </source>
</evidence>
<dbReference type="Pfam" id="PF00270">
    <property type="entry name" value="DEAD"/>
    <property type="match status" value="2"/>
</dbReference>
<dbReference type="InterPro" id="IPR001650">
    <property type="entry name" value="Helicase_C-like"/>
</dbReference>
<sequence>MDFTDRINLIKSRISKGKFRPVDISKEPVNWNLPGERAKVFEFRQLVERYWATEEQMKTQRFKETGNSSEDWIKRFFETRNWELGVDYVQDKMVEMLECNMSDDEIQEEILELVGYDSIDDRRKNAQRIRDLKKKKENESINESIFSKRVTGETKKYPHVYGEPSSTSVLSAFGTKIALPAGTERYDNKLYEEFVIPSERSGGDVQVELVPTYRVNEFSRVAFSNIETFNMMQSLVFPVIYERNENVLVCAPTGAGKTNVALLAIMHCVEQYTNVNDKGNLDKDAFKIVYVAPMKALATEIVGKFEKQLKKLGVKTREYTGDMQLSRSEIAETQIIVTTPEKWDVTTRKNDVDLVEKVRLLIIDEVHLLEDERGSVLESIVARTQRQIEMTQKMIRIVGLSATLPNFVDVAEFLNVNVNGMFYFDGRFRPVPLTQKFVGIKGNNKNMVLEEMDVIAFERTCEYLRQGHQVMIFVHSRNATFKGAKKFIQLMREYDCIDLFEVENNWNGKNSRNRQLEELVPNGLGIHHAGMIRGDRLLVEKLFETSKIKVLFCTATLAWGVNLPAHAVIIKGTEIYNPEKGGFVDLGILDVLQIFGRAGRPQYESHGEGIIITRHEKLNFYVSSITHQIPIESKFNNNLVDNLNAEITLGTVSNLNEAINWLKYSYLYVRMRKNPLKYGIRINQNLSQNIENKLIEIIKSSLEYLNKLDMIGIVKEPLSNSNENLSFNVKSLGRIASLYYLKHQTVEIFQNSLKMDMDIKNVLNCLCSSFEFQNIKVRQEEVLELDSIEQNHCLIPVLGGSCSVNGKVNILLQSYISNFHLNSFSLISDTNYIIQNASRLIRSILEISLKRNWASTAEMSLNLAKMIEKRLWLDDHFLFQFRSIKNDYLFKIQKYSFDELLSLSLSDLSNLLNPNQGKIVFNAIHEFPNLFLESEISPISNNVVKVNLKIKTKFTWNDSVHSNSELFWIFAKDSDGLFLYHSEPFYLTKQNFHSVNFVNFFIPIANPKPNEILISVVSDKWLHCEFHLPISLDDLIMPKVENFHTDLLPLNLLNKSSLMDEKLIQIYKDINYFNPIQSLVFHQAYHTTSNLFIGAPSGSGKTLIAEFTIWNSLRNNPNGKIIYFSPLKQIVKDKSRDWKRLNIPMNELRSFSDFDVSQLVLSTPEKWMESIQENQNFNLEFFSSQISLIIIDEIHLLDLNPSVEILISHIHQLQNFNNKIRMIVLSTSLSNVKDVADWLKIPSSNLFNFKPNVRPLPLQVYIQGFDDKNYSTRMNLMNKPIYQAIETYSSSKPTVVFVSSQNQTVATAHELIAHCTINNNYLKVDTEIENVLDNVQDQQLKHVLRFGIGFMHYGLKDNDKRIVRMLFSMNKILVLVLVKGFAWESRFPAHLVIIKGTEYFDSESKCFVDYPLADIHQMMGLAGRPQIDEMSTVVVLVQDIKKSYYKKFLYEPFPLESNLHLHFPKLLLSQVKIGNIKSFKDALALLENSFLANRVLKNPSFYGLKLKSDSNLDSAKKLFLEQLVEKSLDELKANGYVLDGSRIIKAN</sequence>
<dbReference type="HOGENOM" id="CLU_000335_2_2_1"/>
<dbReference type="Gene3D" id="3.40.50.300">
    <property type="entry name" value="P-loop containing nucleotide triphosphate hydrolases"/>
    <property type="match status" value="4"/>
</dbReference>
<evidence type="ECO:0000256" key="1">
    <source>
        <dbReference type="ARBA" id="ARBA00022741"/>
    </source>
</evidence>
<gene>
    <name evidence="7" type="ORF">O9G_001926</name>
</gene>
<dbReference type="Pfam" id="PF02889">
    <property type="entry name" value="Sec63"/>
    <property type="match status" value="1"/>
</dbReference>
<dbReference type="InterPro" id="IPR003593">
    <property type="entry name" value="AAA+_ATPase"/>
</dbReference>
<feature type="domain" description="Helicase C-terminal" evidence="6">
    <location>
        <begin position="456"/>
        <end position="659"/>
    </location>
</feature>
<dbReference type="PROSITE" id="PS51194">
    <property type="entry name" value="HELICASE_CTER"/>
    <property type="match status" value="1"/>
</dbReference>
<dbReference type="InterPro" id="IPR027417">
    <property type="entry name" value="P-loop_NTPase"/>
</dbReference>
<dbReference type="PROSITE" id="PS51192">
    <property type="entry name" value="HELICASE_ATP_BIND_1"/>
    <property type="match status" value="2"/>
</dbReference>
<dbReference type="FunFam" id="3.40.50.300:FF:000102">
    <property type="entry name" value="RNA helicase, activating signal cointegrator 1"/>
    <property type="match status" value="1"/>
</dbReference>
<dbReference type="SUPFAM" id="SSF46785">
    <property type="entry name" value="Winged helix' DNA-binding domain"/>
    <property type="match status" value="1"/>
</dbReference>
<evidence type="ECO:0000256" key="4">
    <source>
        <dbReference type="ARBA" id="ARBA00022840"/>
    </source>
</evidence>
<dbReference type="SMART" id="SM00490">
    <property type="entry name" value="HELICc"/>
    <property type="match status" value="1"/>
</dbReference>
<dbReference type="InterPro" id="IPR036390">
    <property type="entry name" value="WH_DNA-bd_sf"/>
</dbReference>
<dbReference type="PANTHER" id="PTHR47961:SF13">
    <property type="entry name" value="ACTIVATING SIGNAL COINTEGRATOR 1 COMPLEX SUBUNIT 3"/>
    <property type="match status" value="1"/>
</dbReference>
<evidence type="ECO:0000313" key="7">
    <source>
        <dbReference type="EMBL" id="EPZ34624.1"/>
    </source>
</evidence>
<dbReference type="GO" id="GO:0004386">
    <property type="term" value="F:helicase activity"/>
    <property type="evidence" value="ECO:0007669"/>
    <property type="project" value="UniProtKB-KW"/>
</dbReference>
<dbReference type="InterPro" id="IPR014001">
    <property type="entry name" value="Helicase_ATP-bd"/>
</dbReference>
<dbReference type="SMART" id="SM00487">
    <property type="entry name" value="DEXDc"/>
    <property type="match status" value="2"/>
</dbReference>
<feature type="domain" description="Helicase ATP-binding" evidence="5">
    <location>
        <begin position="238"/>
        <end position="422"/>
    </location>
</feature>
<dbReference type="FunFam" id="3.40.50.300:FF:000062">
    <property type="entry name" value="U5 small nuclear ribonucleoprotein helicase"/>
    <property type="match status" value="1"/>
</dbReference>